<accession>A0A1I7HVC9</accession>
<dbReference type="EMBL" id="FPBT01000025">
    <property type="protein sequence ID" value="SFU64692.1"/>
    <property type="molecule type" value="Genomic_DNA"/>
</dbReference>
<dbReference type="PANTHER" id="PTHR43272:SF52">
    <property type="entry name" value="AMP-DEPENDENT SYNTHETASE_LIGASE DOMAIN-CONTAINING PROTEIN"/>
    <property type="match status" value="1"/>
</dbReference>
<dbReference type="RefSeq" id="WP_090471821.1">
    <property type="nucleotide sequence ID" value="NZ_FOWF01000028.1"/>
</dbReference>
<name>A0A1I7HVC9_9FIRM</name>
<feature type="domain" description="AMP-dependent synthetase/ligase" evidence="2">
    <location>
        <begin position="26"/>
        <end position="425"/>
    </location>
</feature>
<feature type="domain" description="AMP-binding enzyme C-terminal" evidence="3">
    <location>
        <begin position="476"/>
        <end position="566"/>
    </location>
</feature>
<feature type="domain" description="AMP-dependent synthetase/ligase" evidence="2">
    <location>
        <begin position="642"/>
        <end position="1042"/>
    </location>
</feature>
<dbReference type="Gene3D" id="3.40.50.12780">
    <property type="entry name" value="N-terminal domain of ligase-like"/>
    <property type="match status" value="2"/>
</dbReference>
<dbReference type="GO" id="GO:0016020">
    <property type="term" value="C:membrane"/>
    <property type="evidence" value="ECO:0007669"/>
    <property type="project" value="TreeGrafter"/>
</dbReference>
<dbReference type="STRING" id="155865.SAMN05216515_12812"/>
<evidence type="ECO:0000256" key="1">
    <source>
        <dbReference type="ARBA" id="ARBA00024484"/>
    </source>
</evidence>
<evidence type="ECO:0000313" key="5">
    <source>
        <dbReference type="Proteomes" id="UP000198817"/>
    </source>
</evidence>
<dbReference type="OrthoDB" id="9803968at2"/>
<dbReference type="InterPro" id="IPR045851">
    <property type="entry name" value="AMP-bd_C_sf"/>
</dbReference>
<keyword evidence="5" id="KW-1185">Reference proteome</keyword>
<gene>
    <name evidence="4" type="ORF">SAMN05216508_1254</name>
</gene>
<protein>
    <submittedName>
        <fullName evidence="4">Long-chain acyl-CoA synthetase (AMP-forming)</fullName>
    </submittedName>
</protein>
<dbReference type="InterPro" id="IPR000873">
    <property type="entry name" value="AMP-dep_synth/lig_dom"/>
</dbReference>
<comment type="catalytic activity">
    <reaction evidence="1">
        <text>a long-chain fatty acid + ATP + CoA = a long-chain fatty acyl-CoA + AMP + diphosphate</text>
        <dbReference type="Rhea" id="RHEA:15421"/>
        <dbReference type="ChEBI" id="CHEBI:30616"/>
        <dbReference type="ChEBI" id="CHEBI:33019"/>
        <dbReference type="ChEBI" id="CHEBI:57287"/>
        <dbReference type="ChEBI" id="CHEBI:57560"/>
        <dbReference type="ChEBI" id="CHEBI:83139"/>
        <dbReference type="ChEBI" id="CHEBI:456215"/>
        <dbReference type="EC" id="6.2.1.3"/>
    </reaction>
    <physiologicalReaction direction="left-to-right" evidence="1">
        <dbReference type="Rhea" id="RHEA:15422"/>
    </physiologicalReaction>
</comment>
<dbReference type="Proteomes" id="UP000198817">
    <property type="component" value="Unassembled WGS sequence"/>
</dbReference>
<dbReference type="InterPro" id="IPR020845">
    <property type="entry name" value="AMP-binding_CS"/>
</dbReference>
<evidence type="ECO:0000313" key="4">
    <source>
        <dbReference type="EMBL" id="SFU64692.1"/>
    </source>
</evidence>
<dbReference type="PANTHER" id="PTHR43272">
    <property type="entry name" value="LONG-CHAIN-FATTY-ACID--COA LIGASE"/>
    <property type="match status" value="1"/>
</dbReference>
<sequence>MSGNKFNGELFKFRKVTDLKDLLTTSIQEYADQTAYLVKDRELGEFVPISYGKVGKDLRALGTKFMEMGLADQKIAVIGETRYEWLLTYFAAVSGVGVIVPLDRNLPEGELCGLMERSGAAAIVYSGKMEETIGKIRSRDNGAVRYYIDMDAEEHTADTLSFRHLIQEGDELVQGGSRIYLDRDVDPDQMSTLLFTSGTTGMAKGVMISHRNIASNVYAMSKYFRIPEPGIVLSILPVHHVYEMTCDIWTTFYQGKTIAICEGIRYIQKNMAETHANVMLGVPLVFEKMYKGMWKQAKKRGEAEKLRRAIDLSKRLKLYRNKAVVRRMFSTIHKSFGGDMQVFVAGGAAADPHVIDEFTAMGLPVIQGYGMTECSPIVALNPMDASKTGSVGLPLPGSKVRVINQDEDGIGEVIVKSDSVMMGYYENEEANAETQQNGWLHTGDLGYFDRDGYLYLTGRSKTVIVTKGGKNIFPEEVEDVLLKDERIKEVLVHGVQDERVGNVIITADIFPDYALLKEQKGEMSRSDIYHFYKDLVDSINETMPPYKQVKRINIRETEFVKTTTGKIKRYGNVMRSQISDAGSLNVVDKKKLDLRSARDLISRIRESQDPSVQYRDQWPTGSVKDLLNGSEERYRGKGAFLQKFHPEGAFVEMTYQQARADLEGLGTALMNRGVYRKKVALIGRNSYQWQITYLTVMTGVGTVVPMDGQLDPEELARELAVTGADVIVYDERYEEKVREVLETGVPVSMRIRWGVEDEEHFFESGSDTPVENPDGTLSWHSLLAEGKDQASQGDRQFLDAEVTGDDQAAIFFTSGAAGKHKAVPLTHRNLVSNVIQLSSVIGMGEEDTVFSVIPPNNVYQCNMGLLLPLYRGAEVANSEGSDRLRSNLEDVKPTILLAEPVMIRELYDITRSHAEDNAGLIPFRSRRMVSRATKFVGIDLLHGVAKNARKRLGGRMRLMISGGGALDQEIVSFFDLMGIAVAQGYGMTEASSAVAAGPDQVKLQKPNAAGYLLPGTGLKIVNRDRGGIGEILVKGPGIMAGYQGDPEETKRVLRDGWFHTGDLGYIDDDNFVYLTGRKER</sequence>
<dbReference type="InterPro" id="IPR025110">
    <property type="entry name" value="AMP-bd_C"/>
</dbReference>
<dbReference type="Gene3D" id="3.30.300.30">
    <property type="match status" value="1"/>
</dbReference>
<proteinExistence type="predicted"/>
<reference evidence="4 5" key="1">
    <citation type="submission" date="2016-10" db="EMBL/GenBank/DDBJ databases">
        <authorList>
            <person name="de Groot N.N."/>
        </authorList>
    </citation>
    <scope>NUCLEOTIDE SEQUENCE [LARGE SCALE GENOMIC DNA]</scope>
    <source>
        <strain evidence="4 5">KHGC13</strain>
    </source>
</reference>
<dbReference type="AlphaFoldDB" id="A0A1I7HVC9"/>
<dbReference type="PROSITE" id="PS00455">
    <property type="entry name" value="AMP_BINDING"/>
    <property type="match status" value="1"/>
</dbReference>
<organism evidence="4 5">
    <name type="scientific">Eubacterium pyruvativorans</name>
    <dbReference type="NCBI Taxonomy" id="155865"/>
    <lineage>
        <taxon>Bacteria</taxon>
        <taxon>Bacillati</taxon>
        <taxon>Bacillota</taxon>
        <taxon>Clostridia</taxon>
        <taxon>Eubacteriales</taxon>
        <taxon>Eubacteriaceae</taxon>
        <taxon>Eubacterium</taxon>
    </lineage>
</organism>
<dbReference type="InterPro" id="IPR042099">
    <property type="entry name" value="ANL_N_sf"/>
</dbReference>
<dbReference type="SUPFAM" id="SSF56801">
    <property type="entry name" value="Acetyl-CoA synthetase-like"/>
    <property type="match status" value="2"/>
</dbReference>
<dbReference type="GO" id="GO:0004467">
    <property type="term" value="F:long-chain fatty acid-CoA ligase activity"/>
    <property type="evidence" value="ECO:0007669"/>
    <property type="project" value="UniProtKB-EC"/>
</dbReference>
<evidence type="ECO:0000259" key="2">
    <source>
        <dbReference type="Pfam" id="PF00501"/>
    </source>
</evidence>
<dbReference type="Pfam" id="PF00501">
    <property type="entry name" value="AMP-binding"/>
    <property type="match status" value="2"/>
</dbReference>
<dbReference type="Pfam" id="PF13193">
    <property type="entry name" value="AMP-binding_C"/>
    <property type="match status" value="1"/>
</dbReference>
<evidence type="ECO:0000259" key="3">
    <source>
        <dbReference type="Pfam" id="PF13193"/>
    </source>
</evidence>